<keyword evidence="11" id="KW-1185">Reference proteome</keyword>
<keyword evidence="3" id="KW-1003">Cell membrane</keyword>
<keyword evidence="7" id="KW-0811">Translocation</keyword>
<comment type="caution">
    <text evidence="10">The sequence shown here is derived from an EMBL/GenBank/DDBJ whole genome shotgun (WGS) entry which is preliminary data.</text>
</comment>
<sequence length="74" mass="8145">MGGRNMAEAKAKKKSSKTKSWWTGLKAEYAKIIWPTKASIVRQSVVVVIITTILGILIGMIDQLIQFGLDKIIG</sequence>
<keyword evidence="2" id="KW-0813">Transport</keyword>
<evidence type="ECO:0000256" key="4">
    <source>
        <dbReference type="ARBA" id="ARBA00022692"/>
    </source>
</evidence>
<evidence type="ECO:0000256" key="8">
    <source>
        <dbReference type="ARBA" id="ARBA00023136"/>
    </source>
</evidence>
<evidence type="ECO:0000313" key="10">
    <source>
        <dbReference type="EMBL" id="MBC5668113.1"/>
    </source>
</evidence>
<gene>
    <name evidence="10" type="primary">secE</name>
    <name evidence="10" type="ORF">H8S00_08980</name>
</gene>
<dbReference type="Pfam" id="PF00584">
    <property type="entry name" value="SecE"/>
    <property type="match status" value="1"/>
</dbReference>
<keyword evidence="8 9" id="KW-0472">Membrane</keyword>
<name>A0ABR7F3B1_9FIRM</name>
<proteinExistence type="predicted"/>
<evidence type="ECO:0000256" key="9">
    <source>
        <dbReference type="SAM" id="Phobius"/>
    </source>
</evidence>
<reference evidence="10 11" key="1">
    <citation type="submission" date="2020-08" db="EMBL/GenBank/DDBJ databases">
        <title>Genome public.</title>
        <authorList>
            <person name="Liu C."/>
            <person name="Sun Q."/>
        </authorList>
    </citation>
    <scope>NUCLEOTIDE SEQUENCE [LARGE SCALE GENOMIC DNA]</scope>
    <source>
        <strain evidence="10 11">BX4</strain>
    </source>
</reference>
<protein>
    <submittedName>
        <fullName evidence="10">Preprotein translocase subunit SecE</fullName>
    </submittedName>
</protein>
<dbReference type="Proteomes" id="UP000597877">
    <property type="component" value="Unassembled WGS sequence"/>
</dbReference>
<dbReference type="EMBL" id="JACOOZ010000006">
    <property type="protein sequence ID" value="MBC5668113.1"/>
    <property type="molecule type" value="Genomic_DNA"/>
</dbReference>
<dbReference type="NCBIfam" id="TIGR00964">
    <property type="entry name" value="secE_bact"/>
    <property type="match status" value="1"/>
</dbReference>
<evidence type="ECO:0000313" key="11">
    <source>
        <dbReference type="Proteomes" id="UP000597877"/>
    </source>
</evidence>
<dbReference type="PANTHER" id="PTHR33910">
    <property type="entry name" value="PROTEIN TRANSLOCASE SUBUNIT SECE"/>
    <property type="match status" value="1"/>
</dbReference>
<accession>A0ABR7F3B1</accession>
<dbReference type="InterPro" id="IPR001901">
    <property type="entry name" value="Translocase_SecE/Sec61-g"/>
</dbReference>
<keyword evidence="5" id="KW-0653">Protein transport</keyword>
<keyword evidence="4 9" id="KW-0812">Transmembrane</keyword>
<evidence type="ECO:0000256" key="1">
    <source>
        <dbReference type="ARBA" id="ARBA00004370"/>
    </source>
</evidence>
<comment type="subcellular location">
    <subcellularLocation>
        <location evidence="1">Membrane</location>
    </subcellularLocation>
</comment>
<dbReference type="InterPro" id="IPR038379">
    <property type="entry name" value="SecE_sf"/>
</dbReference>
<evidence type="ECO:0000256" key="3">
    <source>
        <dbReference type="ARBA" id="ARBA00022475"/>
    </source>
</evidence>
<feature type="transmembrane region" description="Helical" evidence="9">
    <location>
        <begin position="40"/>
        <end position="61"/>
    </location>
</feature>
<evidence type="ECO:0000256" key="2">
    <source>
        <dbReference type="ARBA" id="ARBA00022448"/>
    </source>
</evidence>
<dbReference type="PANTHER" id="PTHR33910:SF1">
    <property type="entry name" value="PROTEIN TRANSLOCASE SUBUNIT SECE"/>
    <property type="match status" value="1"/>
</dbReference>
<evidence type="ECO:0000256" key="6">
    <source>
        <dbReference type="ARBA" id="ARBA00022989"/>
    </source>
</evidence>
<keyword evidence="6 9" id="KW-1133">Transmembrane helix</keyword>
<evidence type="ECO:0000256" key="5">
    <source>
        <dbReference type="ARBA" id="ARBA00022927"/>
    </source>
</evidence>
<dbReference type="Gene3D" id="1.20.5.1030">
    <property type="entry name" value="Preprotein translocase secy subunit"/>
    <property type="match status" value="1"/>
</dbReference>
<dbReference type="InterPro" id="IPR005807">
    <property type="entry name" value="SecE_bac"/>
</dbReference>
<organism evidence="10 11">
    <name type="scientific">Eubacterium segne</name>
    <dbReference type="NCBI Taxonomy" id="2763045"/>
    <lineage>
        <taxon>Bacteria</taxon>
        <taxon>Bacillati</taxon>
        <taxon>Bacillota</taxon>
        <taxon>Clostridia</taxon>
        <taxon>Eubacteriales</taxon>
        <taxon>Eubacteriaceae</taxon>
        <taxon>Eubacterium</taxon>
    </lineage>
</organism>
<evidence type="ECO:0000256" key="7">
    <source>
        <dbReference type="ARBA" id="ARBA00023010"/>
    </source>
</evidence>